<proteinExistence type="predicted"/>
<gene>
    <name evidence="5" type="ORF">CHS0354_011796</name>
</gene>
<comment type="caution">
    <text evidence="5">The sequence shown here is derived from an EMBL/GenBank/DDBJ whole genome shotgun (WGS) entry which is preliminary data.</text>
</comment>
<evidence type="ECO:0000256" key="2">
    <source>
        <dbReference type="ARBA" id="ARBA00022737"/>
    </source>
</evidence>
<sequence length="573" mass="62981">MTKVTIVNTGITDDAIDNTAITDDALDNTNTTDDAIDNTDITDDAIDNTDITDDAVDNTGITDDAVDNTGITDDAIDNTDITDYVIDNTGITDDANDKTDIKDDAIDNIDITDDAIDNTDFTDDAVDNTDVTDDAIDNTDITDNAVDNTDVTDDAIDNRDISDDATDNTDITKYIVENLENTNYWQLNTELICDIGFNKKYPEVLVTVGKEHIAWFKIYPDSKTVQLSAHPDYEIGKANGGVRMLLMHVNRLLIGTTMNALLSAKIAQNGSPIKDVSLDEFPITQCHYDDLRGISVLPPSWTHADVVTAGLDGLICVYNSGSCKSVFKQHLKGFKFLCVDMDITGQLLALGSRDGHLHILEWTNDFWDEKVDQKLSKDRLDVVKFSPDGSMIAAGGHDGAVYIYTLRTKIDQSIAWELHCKLQGHGGAINGLDWSSEKVDDTYLLRSTSTAMELQYWTSSNGSVMNINTWSGKLEWTTNRCKVDASFAGALCGKQLHAVDVTALDLRVSDSLLAVGDNKGNISLFRYPCINSAAFSHEYKSHDIVHNLCFTLCGRYLLSVGGRDSCLIQWEVL</sequence>
<feature type="repeat" description="WD" evidence="3">
    <location>
        <begin position="383"/>
        <end position="408"/>
    </location>
</feature>
<feature type="domain" description="EML-like second beta-propeller" evidence="4">
    <location>
        <begin position="303"/>
        <end position="572"/>
    </location>
</feature>
<name>A0AAE0WDV5_9BIVA</name>
<reference evidence="5" key="2">
    <citation type="journal article" date="2021" name="Genome Biol. Evol.">
        <title>Developing a high-quality reference genome for a parasitic bivalve with doubly uniparental inheritance (Bivalvia: Unionida).</title>
        <authorList>
            <person name="Smith C.H."/>
        </authorList>
    </citation>
    <scope>NUCLEOTIDE SEQUENCE</scope>
    <source>
        <strain evidence="5">CHS0354</strain>
        <tissue evidence="5">Mantle</tissue>
    </source>
</reference>
<dbReference type="SUPFAM" id="SSF50978">
    <property type="entry name" value="WD40 repeat-like"/>
    <property type="match status" value="1"/>
</dbReference>
<keyword evidence="2" id="KW-0677">Repeat</keyword>
<evidence type="ECO:0000256" key="1">
    <source>
        <dbReference type="ARBA" id="ARBA00022574"/>
    </source>
</evidence>
<dbReference type="SMART" id="SM00320">
    <property type="entry name" value="WD40"/>
    <property type="match status" value="6"/>
</dbReference>
<evidence type="ECO:0000259" key="4">
    <source>
        <dbReference type="Pfam" id="PF23414"/>
    </source>
</evidence>
<dbReference type="EMBL" id="JAEAOA010000720">
    <property type="protein sequence ID" value="KAK3609962.1"/>
    <property type="molecule type" value="Genomic_DNA"/>
</dbReference>
<accession>A0AAE0WDV5</accession>
<dbReference type="Proteomes" id="UP001195483">
    <property type="component" value="Unassembled WGS sequence"/>
</dbReference>
<evidence type="ECO:0000256" key="3">
    <source>
        <dbReference type="PROSITE-ProRule" id="PRU00221"/>
    </source>
</evidence>
<dbReference type="Pfam" id="PF23414">
    <property type="entry name" value="Beta-prop_EML_2"/>
    <property type="match status" value="1"/>
</dbReference>
<dbReference type="GO" id="GO:0072686">
    <property type="term" value="C:mitotic spindle"/>
    <property type="evidence" value="ECO:0007669"/>
    <property type="project" value="TreeGrafter"/>
</dbReference>
<dbReference type="InterPro" id="IPR055442">
    <property type="entry name" value="Beta-prop_EML-like_2nd"/>
</dbReference>
<reference evidence="5" key="3">
    <citation type="submission" date="2023-05" db="EMBL/GenBank/DDBJ databases">
        <authorList>
            <person name="Smith C.H."/>
        </authorList>
    </citation>
    <scope>NUCLEOTIDE SEQUENCE</scope>
    <source>
        <strain evidence="5">CHS0354</strain>
        <tissue evidence="5">Mantle</tissue>
    </source>
</reference>
<dbReference type="InterPro" id="IPR015943">
    <property type="entry name" value="WD40/YVTN_repeat-like_dom_sf"/>
</dbReference>
<reference evidence="5" key="1">
    <citation type="journal article" date="2021" name="Genome Biol. Evol.">
        <title>A High-Quality Reference Genome for a Parasitic Bivalve with Doubly Uniparental Inheritance (Bivalvia: Unionida).</title>
        <authorList>
            <person name="Smith C.H."/>
        </authorList>
    </citation>
    <scope>NUCLEOTIDE SEQUENCE</scope>
    <source>
        <strain evidence="5">CHS0354</strain>
    </source>
</reference>
<dbReference type="InterPro" id="IPR036322">
    <property type="entry name" value="WD40_repeat_dom_sf"/>
</dbReference>
<evidence type="ECO:0000313" key="6">
    <source>
        <dbReference type="Proteomes" id="UP001195483"/>
    </source>
</evidence>
<keyword evidence="6" id="KW-1185">Reference proteome</keyword>
<evidence type="ECO:0000313" key="5">
    <source>
        <dbReference type="EMBL" id="KAK3609962.1"/>
    </source>
</evidence>
<dbReference type="PANTHER" id="PTHR13720:SF58">
    <property type="entry name" value="HELP DOMAIN-CONTAINING PROTEIN"/>
    <property type="match status" value="1"/>
</dbReference>
<keyword evidence="1 3" id="KW-0853">WD repeat</keyword>
<dbReference type="GO" id="GO:0000226">
    <property type="term" value="P:microtubule cytoskeleton organization"/>
    <property type="evidence" value="ECO:0007669"/>
    <property type="project" value="TreeGrafter"/>
</dbReference>
<dbReference type="AlphaFoldDB" id="A0AAE0WDV5"/>
<dbReference type="InterPro" id="IPR001680">
    <property type="entry name" value="WD40_rpt"/>
</dbReference>
<dbReference type="InterPro" id="IPR050630">
    <property type="entry name" value="WD_repeat_EMAP"/>
</dbReference>
<dbReference type="PANTHER" id="PTHR13720">
    <property type="entry name" value="WD-40 REPEAT PROTEIN"/>
    <property type="match status" value="1"/>
</dbReference>
<organism evidence="5 6">
    <name type="scientific">Potamilus streckersoni</name>
    <dbReference type="NCBI Taxonomy" id="2493646"/>
    <lineage>
        <taxon>Eukaryota</taxon>
        <taxon>Metazoa</taxon>
        <taxon>Spiralia</taxon>
        <taxon>Lophotrochozoa</taxon>
        <taxon>Mollusca</taxon>
        <taxon>Bivalvia</taxon>
        <taxon>Autobranchia</taxon>
        <taxon>Heteroconchia</taxon>
        <taxon>Palaeoheterodonta</taxon>
        <taxon>Unionida</taxon>
        <taxon>Unionoidea</taxon>
        <taxon>Unionidae</taxon>
        <taxon>Ambleminae</taxon>
        <taxon>Lampsilini</taxon>
        <taxon>Potamilus</taxon>
    </lineage>
</organism>
<dbReference type="GO" id="GO:0008017">
    <property type="term" value="F:microtubule binding"/>
    <property type="evidence" value="ECO:0007669"/>
    <property type="project" value="TreeGrafter"/>
</dbReference>
<dbReference type="Gene3D" id="2.130.10.10">
    <property type="entry name" value="YVTN repeat-like/Quinoprotein amine dehydrogenase"/>
    <property type="match status" value="2"/>
</dbReference>
<protein>
    <recommendedName>
        <fullName evidence="4">EML-like second beta-propeller domain-containing protein</fullName>
    </recommendedName>
</protein>
<dbReference type="PROSITE" id="PS50082">
    <property type="entry name" value="WD_REPEATS_2"/>
    <property type="match status" value="1"/>
</dbReference>